<evidence type="ECO:0008006" key="3">
    <source>
        <dbReference type="Google" id="ProtNLM"/>
    </source>
</evidence>
<dbReference type="Proteomes" id="UP000824156">
    <property type="component" value="Unassembled WGS sequence"/>
</dbReference>
<accession>A0A9D2AYI5</accession>
<gene>
    <name evidence="1" type="ORF">H9853_02370</name>
</gene>
<name>A0A9D2AYI5_9SPHI</name>
<dbReference type="EMBL" id="DXEZ01000068">
    <property type="protein sequence ID" value="HIX53846.1"/>
    <property type="molecule type" value="Genomic_DNA"/>
</dbReference>
<reference evidence="1" key="1">
    <citation type="journal article" date="2021" name="PeerJ">
        <title>Extensive microbial diversity within the chicken gut microbiome revealed by metagenomics and culture.</title>
        <authorList>
            <person name="Gilroy R."/>
            <person name="Ravi A."/>
            <person name="Getino M."/>
            <person name="Pursley I."/>
            <person name="Horton D.L."/>
            <person name="Alikhan N.F."/>
            <person name="Baker D."/>
            <person name="Gharbi K."/>
            <person name="Hall N."/>
            <person name="Watson M."/>
            <person name="Adriaenssens E.M."/>
            <person name="Foster-Nyarko E."/>
            <person name="Jarju S."/>
            <person name="Secka A."/>
            <person name="Antonio M."/>
            <person name="Oren A."/>
            <person name="Chaudhuri R.R."/>
            <person name="La Ragione R."/>
            <person name="Hildebrand F."/>
            <person name="Pallen M.J."/>
        </authorList>
    </citation>
    <scope>NUCLEOTIDE SEQUENCE</scope>
    <source>
        <strain evidence="1">1719</strain>
    </source>
</reference>
<proteinExistence type="predicted"/>
<dbReference type="AlphaFoldDB" id="A0A9D2AYI5"/>
<evidence type="ECO:0000313" key="1">
    <source>
        <dbReference type="EMBL" id="HIX53846.1"/>
    </source>
</evidence>
<organism evidence="1 2">
    <name type="scientific">Candidatus Sphingobacterium stercoripullorum</name>
    <dbReference type="NCBI Taxonomy" id="2838759"/>
    <lineage>
        <taxon>Bacteria</taxon>
        <taxon>Pseudomonadati</taxon>
        <taxon>Bacteroidota</taxon>
        <taxon>Sphingobacteriia</taxon>
        <taxon>Sphingobacteriales</taxon>
        <taxon>Sphingobacteriaceae</taxon>
        <taxon>Sphingobacterium</taxon>
    </lineage>
</organism>
<sequence>MTIINKLLRKTGDDRPSTDAEAKCSFLMTQYDQWIMGSLLEKECLTAEMKKFQEFLKCCSKWQEHKPYSIHQELQLMKKYLQLAQVADENIKYNFSLTNHSSEGQVVYPGALLPLIQNACQYGYHKVDKRGVQVQVSLSDSSCNLSVSHKANPYLKDARKTDILHYYKSRLLRCYSEEHSLVLNSNTNTFRATLFLKLNA</sequence>
<protein>
    <recommendedName>
        <fullName evidence="3">Signal transduction histidine kinase internal region domain-containing protein</fullName>
    </recommendedName>
</protein>
<reference evidence="1" key="2">
    <citation type="submission" date="2021-04" db="EMBL/GenBank/DDBJ databases">
        <authorList>
            <person name="Gilroy R."/>
        </authorList>
    </citation>
    <scope>NUCLEOTIDE SEQUENCE</scope>
    <source>
        <strain evidence="1">1719</strain>
    </source>
</reference>
<evidence type="ECO:0000313" key="2">
    <source>
        <dbReference type="Proteomes" id="UP000824156"/>
    </source>
</evidence>
<comment type="caution">
    <text evidence="1">The sequence shown here is derived from an EMBL/GenBank/DDBJ whole genome shotgun (WGS) entry which is preliminary data.</text>
</comment>